<dbReference type="PROSITE" id="PS51900">
    <property type="entry name" value="CB"/>
    <property type="match status" value="1"/>
</dbReference>
<keyword evidence="4" id="KW-0233">DNA recombination</keyword>
<dbReference type="CDD" id="cd01189">
    <property type="entry name" value="INT_ICEBs1_C_like"/>
    <property type="match status" value="1"/>
</dbReference>
<organism evidence="8 9">
    <name type="scientific">Salibacterium salarium</name>
    <dbReference type="NCBI Taxonomy" id="284579"/>
    <lineage>
        <taxon>Bacteria</taxon>
        <taxon>Bacillati</taxon>
        <taxon>Bacillota</taxon>
        <taxon>Bacilli</taxon>
        <taxon>Bacillales</taxon>
        <taxon>Bacillaceae</taxon>
    </lineage>
</organism>
<dbReference type="GO" id="GO:0003677">
    <property type="term" value="F:DNA binding"/>
    <property type="evidence" value="ECO:0007669"/>
    <property type="project" value="UniProtKB-UniRule"/>
</dbReference>
<evidence type="ECO:0000256" key="3">
    <source>
        <dbReference type="ARBA" id="ARBA00023125"/>
    </source>
</evidence>
<dbReference type="AlphaFoldDB" id="A0A428N2E1"/>
<dbReference type="InterPro" id="IPR010998">
    <property type="entry name" value="Integrase_recombinase_N"/>
</dbReference>
<evidence type="ECO:0000313" key="8">
    <source>
        <dbReference type="EMBL" id="RSL32634.1"/>
    </source>
</evidence>
<dbReference type="SUPFAM" id="SSF56349">
    <property type="entry name" value="DNA breaking-rejoining enzymes"/>
    <property type="match status" value="1"/>
</dbReference>
<keyword evidence="2" id="KW-0229">DNA integration</keyword>
<gene>
    <name evidence="8" type="ORF">D7Z54_14380</name>
</gene>
<accession>A0A428N2E1</accession>
<dbReference type="Pfam" id="PF14659">
    <property type="entry name" value="Phage_int_SAM_3"/>
    <property type="match status" value="1"/>
</dbReference>
<evidence type="ECO:0000256" key="4">
    <source>
        <dbReference type="ARBA" id="ARBA00023172"/>
    </source>
</evidence>
<feature type="domain" description="Core-binding (CB)" evidence="7">
    <location>
        <begin position="64"/>
        <end position="145"/>
    </location>
</feature>
<dbReference type="PANTHER" id="PTHR30349:SF64">
    <property type="entry name" value="PROPHAGE INTEGRASE INTD-RELATED"/>
    <property type="match status" value="1"/>
</dbReference>
<proteinExistence type="inferred from homology"/>
<evidence type="ECO:0000256" key="1">
    <source>
        <dbReference type="ARBA" id="ARBA00008857"/>
    </source>
</evidence>
<protein>
    <submittedName>
        <fullName evidence="8">Site-specific integrase</fullName>
    </submittedName>
</protein>
<dbReference type="InterPro" id="IPR013762">
    <property type="entry name" value="Integrase-like_cat_sf"/>
</dbReference>
<dbReference type="InterPro" id="IPR044068">
    <property type="entry name" value="CB"/>
</dbReference>
<dbReference type="InterPro" id="IPR050090">
    <property type="entry name" value="Tyrosine_recombinase_XerCD"/>
</dbReference>
<name>A0A428N2E1_9BACI</name>
<dbReference type="EMBL" id="RBVX01000013">
    <property type="protein sequence ID" value="RSL32634.1"/>
    <property type="molecule type" value="Genomic_DNA"/>
</dbReference>
<dbReference type="RefSeq" id="WP_125556554.1">
    <property type="nucleotide sequence ID" value="NZ_RBVX01000013.1"/>
</dbReference>
<dbReference type="Gene3D" id="1.10.150.130">
    <property type="match status" value="1"/>
</dbReference>
<sequence length="383" mass="44972">MASATPLGDDKYKLFVELGYNDKGKRIRKTKTVTAKSNRALNKAITAFEIEVHEKHKGVDVENITFEDFVDRWMKLYVKPECSIRTRDTYNTYLRNGIMDEFRNMKLSKIKTFHIVQFFKEHKEAGGKTLQGKHLMLRSIFTRAKKWDVISKSPMDDVEYPKTEKRKREIYFYDQEQMKYVLDILDAHVYKKNAVQAKLAMLVGLRMSEIAGIRIENINFNENSIYIDKTLQYDKETKQFSLGPTKTKKPRTVYVSSRFMNEIKEYVKKQRKLQIDCGQAWNPLLDEDDTPINFLFTNEVGYPNHIKSMGNEWIKIVKRHNLPPLNFHGLRHTCASFMLSQGVDFKKIQEQLGHNDIRETMNTYSHLTPKDRAEASNVFNEIL</sequence>
<dbReference type="InterPro" id="IPR002104">
    <property type="entry name" value="Integrase_catalytic"/>
</dbReference>
<dbReference type="PANTHER" id="PTHR30349">
    <property type="entry name" value="PHAGE INTEGRASE-RELATED"/>
    <property type="match status" value="1"/>
</dbReference>
<dbReference type="InterPro" id="IPR011010">
    <property type="entry name" value="DNA_brk_join_enz"/>
</dbReference>
<evidence type="ECO:0000313" key="9">
    <source>
        <dbReference type="Proteomes" id="UP000275076"/>
    </source>
</evidence>
<dbReference type="InterPro" id="IPR004107">
    <property type="entry name" value="Integrase_SAM-like_N"/>
</dbReference>
<feature type="domain" description="Tyr recombinase" evidence="6">
    <location>
        <begin position="168"/>
        <end position="377"/>
    </location>
</feature>
<dbReference type="GO" id="GO:0006310">
    <property type="term" value="P:DNA recombination"/>
    <property type="evidence" value="ECO:0007669"/>
    <property type="project" value="UniProtKB-KW"/>
</dbReference>
<dbReference type="OrthoDB" id="9803188at2"/>
<evidence type="ECO:0000259" key="7">
    <source>
        <dbReference type="PROSITE" id="PS51900"/>
    </source>
</evidence>
<reference evidence="8 9" key="1">
    <citation type="submission" date="2018-10" db="EMBL/GenBank/DDBJ databases">
        <title>Draft genome sequence of Bacillus salarius IM0101, isolated from a hypersaline soil in Inner Mongolia, China.</title>
        <authorList>
            <person name="Yamprayoonswat W."/>
            <person name="Boonvisut S."/>
            <person name="Jumpathong W."/>
            <person name="Sittihan S."/>
            <person name="Ruangsuj P."/>
            <person name="Wanthongcharoen S."/>
            <person name="Thongpramul N."/>
            <person name="Pimmason S."/>
            <person name="Yu B."/>
            <person name="Yasawong M."/>
        </authorList>
    </citation>
    <scope>NUCLEOTIDE SEQUENCE [LARGE SCALE GENOMIC DNA]</scope>
    <source>
        <strain evidence="8 9">IM0101</strain>
    </source>
</reference>
<dbReference type="PROSITE" id="PS51898">
    <property type="entry name" value="TYR_RECOMBINASE"/>
    <property type="match status" value="1"/>
</dbReference>
<comment type="similarity">
    <text evidence="1">Belongs to the 'phage' integrase family.</text>
</comment>
<keyword evidence="3 5" id="KW-0238">DNA-binding</keyword>
<dbReference type="Proteomes" id="UP000275076">
    <property type="component" value="Unassembled WGS sequence"/>
</dbReference>
<evidence type="ECO:0000256" key="2">
    <source>
        <dbReference type="ARBA" id="ARBA00022908"/>
    </source>
</evidence>
<evidence type="ECO:0000256" key="5">
    <source>
        <dbReference type="PROSITE-ProRule" id="PRU01248"/>
    </source>
</evidence>
<comment type="caution">
    <text evidence="8">The sequence shown here is derived from an EMBL/GenBank/DDBJ whole genome shotgun (WGS) entry which is preliminary data.</text>
</comment>
<dbReference type="Gene3D" id="1.10.443.10">
    <property type="entry name" value="Intergrase catalytic core"/>
    <property type="match status" value="1"/>
</dbReference>
<keyword evidence="9" id="KW-1185">Reference proteome</keyword>
<dbReference type="GO" id="GO:0015074">
    <property type="term" value="P:DNA integration"/>
    <property type="evidence" value="ECO:0007669"/>
    <property type="project" value="UniProtKB-KW"/>
</dbReference>
<dbReference type="Pfam" id="PF00589">
    <property type="entry name" value="Phage_integrase"/>
    <property type="match status" value="1"/>
</dbReference>
<evidence type="ECO:0000259" key="6">
    <source>
        <dbReference type="PROSITE" id="PS51898"/>
    </source>
</evidence>